<evidence type="ECO:0000313" key="3">
    <source>
        <dbReference type="EMBL" id="THU77601.1"/>
    </source>
</evidence>
<keyword evidence="1" id="KW-0472">Membrane</keyword>
<sequence length="122" mass="13317">MFPINQQLADFRPFVFNTFMERILVPEVGKLLIMEDKGLEGSGGAVEAVSIMRQSSRYGVAMFPEANDIGEESDDGVCPLSLNAPGSRAYDPGLSIICLRGLILVIMVSVTPLHTLFSLVHF</sequence>
<dbReference type="Proteomes" id="UP000297245">
    <property type="component" value="Unassembled WGS sequence"/>
</dbReference>
<name>A0A4S8KPW7_DENBC</name>
<keyword evidence="4" id="KW-1185">Reference proteome</keyword>
<gene>
    <name evidence="3" type="ORF">K435DRAFT_812308</name>
</gene>
<proteinExistence type="predicted"/>
<organism evidence="3 4">
    <name type="scientific">Dendrothele bispora (strain CBS 962.96)</name>
    <dbReference type="NCBI Taxonomy" id="1314807"/>
    <lineage>
        <taxon>Eukaryota</taxon>
        <taxon>Fungi</taxon>
        <taxon>Dikarya</taxon>
        <taxon>Basidiomycota</taxon>
        <taxon>Agaricomycotina</taxon>
        <taxon>Agaricomycetes</taxon>
        <taxon>Agaricomycetidae</taxon>
        <taxon>Agaricales</taxon>
        <taxon>Agaricales incertae sedis</taxon>
        <taxon>Dendrothele</taxon>
    </lineage>
</organism>
<evidence type="ECO:0000259" key="2">
    <source>
        <dbReference type="Pfam" id="PF14474"/>
    </source>
</evidence>
<evidence type="ECO:0000256" key="1">
    <source>
        <dbReference type="SAM" id="Phobius"/>
    </source>
</evidence>
<evidence type="ECO:0000313" key="4">
    <source>
        <dbReference type="Proteomes" id="UP000297245"/>
    </source>
</evidence>
<keyword evidence="1" id="KW-1133">Transmembrane helix</keyword>
<feature type="transmembrane region" description="Helical" evidence="1">
    <location>
        <begin position="97"/>
        <end position="120"/>
    </location>
</feature>
<protein>
    <recommendedName>
        <fullName evidence="2">Restriction of telomere capping protein 4 C-terminal domain-containing protein</fullName>
    </recommendedName>
</protein>
<dbReference type="EMBL" id="ML180391">
    <property type="protein sequence ID" value="THU77601.1"/>
    <property type="molecule type" value="Genomic_DNA"/>
</dbReference>
<dbReference type="AlphaFoldDB" id="A0A4S8KPW7"/>
<accession>A0A4S8KPW7</accession>
<reference evidence="3 4" key="1">
    <citation type="journal article" date="2019" name="Nat. Ecol. Evol.">
        <title>Megaphylogeny resolves global patterns of mushroom evolution.</title>
        <authorList>
            <person name="Varga T."/>
            <person name="Krizsan K."/>
            <person name="Foldi C."/>
            <person name="Dima B."/>
            <person name="Sanchez-Garcia M."/>
            <person name="Sanchez-Ramirez S."/>
            <person name="Szollosi G.J."/>
            <person name="Szarkandi J.G."/>
            <person name="Papp V."/>
            <person name="Albert L."/>
            <person name="Andreopoulos W."/>
            <person name="Angelini C."/>
            <person name="Antonin V."/>
            <person name="Barry K.W."/>
            <person name="Bougher N.L."/>
            <person name="Buchanan P."/>
            <person name="Buyck B."/>
            <person name="Bense V."/>
            <person name="Catcheside P."/>
            <person name="Chovatia M."/>
            <person name="Cooper J."/>
            <person name="Damon W."/>
            <person name="Desjardin D."/>
            <person name="Finy P."/>
            <person name="Geml J."/>
            <person name="Haridas S."/>
            <person name="Hughes K."/>
            <person name="Justo A."/>
            <person name="Karasinski D."/>
            <person name="Kautmanova I."/>
            <person name="Kiss B."/>
            <person name="Kocsube S."/>
            <person name="Kotiranta H."/>
            <person name="LaButti K.M."/>
            <person name="Lechner B.E."/>
            <person name="Liimatainen K."/>
            <person name="Lipzen A."/>
            <person name="Lukacs Z."/>
            <person name="Mihaltcheva S."/>
            <person name="Morgado L.N."/>
            <person name="Niskanen T."/>
            <person name="Noordeloos M.E."/>
            <person name="Ohm R.A."/>
            <person name="Ortiz-Santana B."/>
            <person name="Ovrebo C."/>
            <person name="Racz N."/>
            <person name="Riley R."/>
            <person name="Savchenko A."/>
            <person name="Shiryaev A."/>
            <person name="Soop K."/>
            <person name="Spirin V."/>
            <person name="Szebenyi C."/>
            <person name="Tomsovsky M."/>
            <person name="Tulloss R.E."/>
            <person name="Uehling J."/>
            <person name="Grigoriev I.V."/>
            <person name="Vagvolgyi C."/>
            <person name="Papp T."/>
            <person name="Martin F.M."/>
            <person name="Miettinen O."/>
            <person name="Hibbett D.S."/>
            <person name="Nagy L.G."/>
        </authorList>
    </citation>
    <scope>NUCLEOTIDE SEQUENCE [LARGE SCALE GENOMIC DNA]</scope>
    <source>
        <strain evidence="3 4">CBS 962.96</strain>
    </source>
</reference>
<dbReference type="OrthoDB" id="128308at2759"/>
<dbReference type="Pfam" id="PF14474">
    <property type="entry name" value="RTC4"/>
    <property type="match status" value="1"/>
</dbReference>
<feature type="domain" description="Restriction of telomere capping protein 4 C-terminal" evidence="2">
    <location>
        <begin position="17"/>
        <end position="63"/>
    </location>
</feature>
<dbReference type="InterPro" id="IPR028094">
    <property type="entry name" value="RTC4_C"/>
</dbReference>
<keyword evidence="1" id="KW-0812">Transmembrane</keyword>